<evidence type="ECO:0000259" key="1">
    <source>
        <dbReference type="Pfam" id="PF13401"/>
    </source>
</evidence>
<accession>A0ABP9V8K2</accession>
<dbReference type="Proteomes" id="UP001458946">
    <property type="component" value="Unassembled WGS sequence"/>
</dbReference>
<dbReference type="InterPro" id="IPR049945">
    <property type="entry name" value="AAA_22"/>
</dbReference>
<reference evidence="2 3" key="1">
    <citation type="submission" date="2024-02" db="EMBL/GenBank/DDBJ databases">
        <title>Deinococcus xinjiangensis NBRC 107630.</title>
        <authorList>
            <person name="Ichikawa N."/>
            <person name="Katano-Makiyama Y."/>
            <person name="Hidaka K."/>
        </authorList>
    </citation>
    <scope>NUCLEOTIDE SEQUENCE [LARGE SCALE GENOMIC DNA]</scope>
    <source>
        <strain evidence="2 3">NBRC 107630</strain>
    </source>
</reference>
<feature type="domain" description="ORC1/DEAH AAA+ ATPase" evidence="1">
    <location>
        <begin position="22"/>
        <end position="141"/>
    </location>
</feature>
<evidence type="ECO:0000313" key="3">
    <source>
        <dbReference type="Proteomes" id="UP001458946"/>
    </source>
</evidence>
<organism evidence="2 3">
    <name type="scientific">Deinococcus xinjiangensis</name>
    <dbReference type="NCBI Taxonomy" id="457454"/>
    <lineage>
        <taxon>Bacteria</taxon>
        <taxon>Thermotogati</taxon>
        <taxon>Deinococcota</taxon>
        <taxon>Deinococci</taxon>
        <taxon>Deinococcales</taxon>
        <taxon>Deinococcaceae</taxon>
        <taxon>Deinococcus</taxon>
    </lineage>
</organism>
<proteinExistence type="predicted"/>
<dbReference type="SMART" id="SM00028">
    <property type="entry name" value="TPR"/>
    <property type="match status" value="5"/>
</dbReference>
<protein>
    <submittedName>
        <fullName evidence="2">HTH-type transcriptional regulator MalT</fullName>
    </submittedName>
</protein>
<name>A0ABP9V8K2_9DEIO</name>
<dbReference type="Pfam" id="PF13401">
    <property type="entry name" value="AAA_22"/>
    <property type="match status" value="1"/>
</dbReference>
<dbReference type="InterPro" id="IPR019734">
    <property type="entry name" value="TPR_rpt"/>
</dbReference>
<sequence>MALSFLSRKRLLGVLWRDDAPNVSLLLAPAGYGKSVLLGQVLEEKPLAVFLNLREIEGDAYSLVNHLADALEATSTAAAAAIRQGNSSKTMPAFHFAQHLAELPASLLIIDHAERLQIDGEKWLLDLISLLPKKHRLILAGRSLTSFGLPMLVATDQVQVIGPEQLAFDQEEEALLAKQARAPKLDLSTLKGWPMAVKLTLTGAYGQNVHTLLRALLRSLTPELQSALVRLAPYDQWSDFLPEQLGLRVPGDWMAQLLLSSLPILQNDNGTVTPHELLLEVLDAELAKNPEMRVSAYREAAAQAMRQNRSLHAIQLLQRVALQTEATALAEQVLGVLSHRGQFRLVLDMLDKLPQDAIHESTMLTLYYGLALIENEQLQAGMAQLQLVADLPSDRWRALPYLTHGTFLLSRIHDAEKLIVESKDYWEHYTPEQQMTLRVTEGNVQRELGHPERSLEILIEAVELAQKQNLPFNQAAARIGLNVTYLRLQRFEEAMASARHALRIFEEIGMYNRLPVAMINLAVLHSVRDELTHARELLLRALEISEAQSTRHVTAILFVLGNVCRKEGKNSEAIFYLSQSIERAQLRSAWDYMFMAELMLSEIYRQQHQHVEADRQIKAAEDLAKVYPTLRESQLLAQLIEFHNGQRALAQHDLERALEHFGRVPTHVGELDEWAARAALYIALIKLKQNQLEKADIAAFMTLHEKLTSRVYLHLDLETTRPVLREAVQREWYVPELQDYAFGTSALKQHRIYVRTLGGLQITLNGEPLPMIGNNPRRAQELLVLLALLPAPSASDINNALVGDGKGDGRQAIKSLRQSLTKATGVTDPLVLTEQRKYELNNEITLRTDYHDLQRAIRSKNISQVRKLLVKTEFLPGLDRAWVDDWRESEIPALLYAAYEVLGTEALSRQAYQDALHNFKEMQRLMPMNEKPLRTIIEIYRATGDTKNLQEFEREFSVVFAHHR</sequence>
<evidence type="ECO:0000313" key="2">
    <source>
        <dbReference type="EMBL" id="GAA5501026.1"/>
    </source>
</evidence>
<dbReference type="Gene3D" id="1.25.40.10">
    <property type="entry name" value="Tetratricopeptide repeat domain"/>
    <property type="match status" value="2"/>
</dbReference>
<gene>
    <name evidence="2" type="primary">malT_2</name>
    <name evidence="2" type="ORF">Dxin01_00757</name>
</gene>
<dbReference type="InterPro" id="IPR011990">
    <property type="entry name" value="TPR-like_helical_dom_sf"/>
</dbReference>
<dbReference type="RefSeq" id="WP_353541000.1">
    <property type="nucleotide sequence ID" value="NZ_BAABRN010000006.1"/>
</dbReference>
<dbReference type="EMBL" id="BAABRN010000006">
    <property type="protein sequence ID" value="GAA5501026.1"/>
    <property type="molecule type" value="Genomic_DNA"/>
</dbReference>
<keyword evidence="3" id="KW-1185">Reference proteome</keyword>
<dbReference type="SUPFAM" id="SSF48452">
    <property type="entry name" value="TPR-like"/>
    <property type="match status" value="1"/>
</dbReference>
<comment type="caution">
    <text evidence="2">The sequence shown here is derived from an EMBL/GenBank/DDBJ whole genome shotgun (WGS) entry which is preliminary data.</text>
</comment>